<accession>A0A518BCZ9</accession>
<dbReference type="OrthoDB" id="869379at2"/>
<dbReference type="InterPro" id="IPR000073">
    <property type="entry name" value="AB_hydrolase_1"/>
</dbReference>
<dbReference type="Gene3D" id="3.40.50.1820">
    <property type="entry name" value="alpha/beta hydrolase"/>
    <property type="match status" value="1"/>
</dbReference>
<dbReference type="PANTHER" id="PTHR37946">
    <property type="entry name" value="SLL1969 PROTEIN"/>
    <property type="match status" value="1"/>
</dbReference>
<feature type="compositionally biased region" description="Basic and acidic residues" evidence="1">
    <location>
        <begin position="639"/>
        <end position="651"/>
    </location>
</feature>
<evidence type="ECO:0000259" key="2">
    <source>
        <dbReference type="Pfam" id="PF12697"/>
    </source>
</evidence>
<dbReference type="SUPFAM" id="SSF53474">
    <property type="entry name" value="alpha/beta-Hydrolases"/>
    <property type="match status" value="1"/>
</dbReference>
<dbReference type="InterPro" id="IPR029058">
    <property type="entry name" value="AB_hydrolase_fold"/>
</dbReference>
<sequence length="658" mass="74262">MIRRPYRRHVLVLLLAGLSIACSPGVHVRTVRTDTMLAKMRANVLNSGSVSPRTMQLLSRYDLKANFRRDPIETLSVLDGMVREEPNQELAFAMAELSFDAARRAERRHPEQSLGLYFGTVAYAYYYLFDPTLPHNDTAQFDPQYRLTCDLYNRALAKCIRLAQKTQKSEKSEHCVEDKMNVEFGDGGIEIEITRHGFLWNAEEFGPFLFANDYEVQGLENRYHTYGLGVPLICERRPREAVSPQDKFYPERTSFPVTAFLRMDGGLCDAKGCRRHATLELHDPLRSQSIEVAGQVVPLESNLTAPLGFHLAETRLERLELKSLLRPGSVADRTGLYMLEPYDPEKIPVVMVHGLWSSPLIWMTMFNDLRGDPKLRERYQFWFFLYPTGNPIPYSAGSLRKVLTDVRQSLDPDQSDETFEQMVLVGHSMGGILAKMMVQESGSDLWNLVSTQPFETINATPEERERLQRIFFYHREPYVRRVVFVATPHRGSELAVKPLGRLGSALISLPKTVTEVGAKLAQRNPGIFNTEFEGNLPTSVDTLSPESPIIQVVAELKRDDELAAHSIIGDISGTTPEKGTDGVVPYTSAHLEDVDSEYIVPASHSDCLAHPLTVLEVRRILLEHLESVDAKHPIQLLDHREPASDGSEEPKLLPAVLK</sequence>
<organism evidence="3 4">
    <name type="scientific">Kolteria novifilia</name>
    <dbReference type="NCBI Taxonomy" id="2527975"/>
    <lineage>
        <taxon>Bacteria</taxon>
        <taxon>Pseudomonadati</taxon>
        <taxon>Planctomycetota</taxon>
        <taxon>Planctomycetia</taxon>
        <taxon>Kolteriales</taxon>
        <taxon>Kolteriaceae</taxon>
        <taxon>Kolteria</taxon>
    </lineage>
</organism>
<evidence type="ECO:0000313" key="3">
    <source>
        <dbReference type="EMBL" id="QDU64856.1"/>
    </source>
</evidence>
<dbReference type="Proteomes" id="UP000317093">
    <property type="component" value="Chromosome"/>
</dbReference>
<name>A0A518BCZ9_9BACT</name>
<feature type="domain" description="AB hydrolase-1" evidence="2">
    <location>
        <begin position="349"/>
        <end position="478"/>
    </location>
</feature>
<reference evidence="3 4" key="1">
    <citation type="submission" date="2019-02" db="EMBL/GenBank/DDBJ databases">
        <title>Deep-cultivation of Planctomycetes and their phenomic and genomic characterization uncovers novel biology.</title>
        <authorList>
            <person name="Wiegand S."/>
            <person name="Jogler M."/>
            <person name="Boedeker C."/>
            <person name="Pinto D."/>
            <person name="Vollmers J."/>
            <person name="Rivas-Marin E."/>
            <person name="Kohn T."/>
            <person name="Peeters S.H."/>
            <person name="Heuer A."/>
            <person name="Rast P."/>
            <person name="Oberbeckmann S."/>
            <person name="Bunk B."/>
            <person name="Jeske O."/>
            <person name="Meyerdierks A."/>
            <person name="Storesund J.E."/>
            <person name="Kallscheuer N."/>
            <person name="Luecker S."/>
            <person name="Lage O.M."/>
            <person name="Pohl T."/>
            <person name="Merkel B.J."/>
            <person name="Hornburger P."/>
            <person name="Mueller R.-W."/>
            <person name="Bruemmer F."/>
            <person name="Labrenz M."/>
            <person name="Spormann A.M."/>
            <person name="Op den Camp H."/>
            <person name="Overmann J."/>
            <person name="Amann R."/>
            <person name="Jetten M.S.M."/>
            <person name="Mascher T."/>
            <person name="Medema M.H."/>
            <person name="Devos D.P."/>
            <person name="Kaster A.-K."/>
            <person name="Ovreas L."/>
            <person name="Rohde M."/>
            <person name="Galperin M.Y."/>
            <person name="Jogler C."/>
        </authorList>
    </citation>
    <scope>NUCLEOTIDE SEQUENCE [LARGE SCALE GENOMIC DNA]</scope>
    <source>
        <strain evidence="3 4">Pan216</strain>
    </source>
</reference>
<feature type="region of interest" description="Disordered" evidence="1">
    <location>
        <begin position="639"/>
        <end position="658"/>
    </location>
</feature>
<dbReference type="RefSeq" id="WP_145263343.1">
    <property type="nucleotide sequence ID" value="NZ_CP036279.1"/>
</dbReference>
<keyword evidence="4" id="KW-1185">Reference proteome</keyword>
<dbReference type="EMBL" id="CP036279">
    <property type="protein sequence ID" value="QDU64856.1"/>
    <property type="molecule type" value="Genomic_DNA"/>
</dbReference>
<dbReference type="AlphaFoldDB" id="A0A518BCZ9"/>
<dbReference type="PROSITE" id="PS51257">
    <property type="entry name" value="PROKAR_LIPOPROTEIN"/>
    <property type="match status" value="1"/>
</dbReference>
<dbReference type="GO" id="GO:0016787">
    <property type="term" value="F:hydrolase activity"/>
    <property type="evidence" value="ECO:0007669"/>
    <property type="project" value="UniProtKB-KW"/>
</dbReference>
<dbReference type="KEGG" id="knv:Pan216_57490"/>
<dbReference type="Pfam" id="PF12697">
    <property type="entry name" value="Abhydrolase_6"/>
    <property type="match status" value="1"/>
</dbReference>
<proteinExistence type="predicted"/>
<dbReference type="PANTHER" id="PTHR37946:SF1">
    <property type="entry name" value="SLL1969 PROTEIN"/>
    <property type="match status" value="1"/>
</dbReference>
<evidence type="ECO:0000313" key="4">
    <source>
        <dbReference type="Proteomes" id="UP000317093"/>
    </source>
</evidence>
<keyword evidence="3" id="KW-0378">Hydrolase</keyword>
<evidence type="ECO:0000256" key="1">
    <source>
        <dbReference type="SAM" id="MobiDB-lite"/>
    </source>
</evidence>
<protein>
    <submittedName>
        <fullName evidence="3">Alpha/beta hydrolase family protein</fullName>
    </submittedName>
</protein>
<gene>
    <name evidence="3" type="ORF">Pan216_57490</name>
</gene>